<protein>
    <submittedName>
        <fullName evidence="3">ATP-binding protein</fullName>
    </submittedName>
</protein>
<reference evidence="4" key="1">
    <citation type="submission" date="2023-07" db="EMBL/GenBank/DDBJ databases">
        <title>30 novel species of actinomycetes from the DSMZ collection.</title>
        <authorList>
            <person name="Nouioui I."/>
        </authorList>
    </citation>
    <scope>NUCLEOTIDE SEQUENCE [LARGE SCALE GENOMIC DNA]</scope>
    <source>
        <strain evidence="4">DSM 41979</strain>
    </source>
</reference>
<gene>
    <name evidence="3" type="ORF">RM698_22475</name>
</gene>
<dbReference type="InterPro" id="IPR056507">
    <property type="entry name" value="wHTH-HSP90_Na-assoc"/>
</dbReference>
<organism evidence="3 4">
    <name type="scientific">Streptomyces evansiae</name>
    <dbReference type="NCBI Taxonomy" id="3075535"/>
    <lineage>
        <taxon>Bacteria</taxon>
        <taxon>Bacillati</taxon>
        <taxon>Actinomycetota</taxon>
        <taxon>Actinomycetes</taxon>
        <taxon>Kitasatosporales</taxon>
        <taxon>Streptomycetaceae</taxon>
        <taxon>Streptomyces</taxon>
    </lineage>
</organism>
<evidence type="ECO:0000313" key="4">
    <source>
        <dbReference type="Proteomes" id="UP001183610"/>
    </source>
</evidence>
<evidence type="ECO:0000259" key="1">
    <source>
        <dbReference type="Pfam" id="PF24401"/>
    </source>
</evidence>
<feature type="domain" description="iHD-CE" evidence="1">
    <location>
        <begin position="48"/>
        <end position="376"/>
    </location>
</feature>
<sequence length="1257" mass="137923">MSEGDSHNSMDGTVVGNVFQARNLYLQAPREAPVPPGTSEDGPEPDAWVRAVGASAVWDLVPPERETREHRSLVAAVVGRLAASRREPGTDPWHDAEVPLRFLEHIERLTEPDGLDLFPAEAALLVLLPFLHRTHYLRRAAEVAGVEPWSLAVRARAEPVRRRFEVFAEGHEALVRRARRNAAAEPVVGWWLFHRWLARDQEFAEPESVAGMLAELGECVRPLGGVLDAERLATLLHGLRRGPDVCHPEHLHQLPEEDRVRSGSGPQRIRFRRLALLATLAHGMAVEAAGLPDIVAEHVAIPYPVDMAGLRRTLAGATWGGTAELPVLRAECHHEAVVEALHAYTARLDTVLHAVRATGIVPLALPARLSSSGVVPGRGVFEGYARFRSDDRRFLSLAVGVELYKDRDLAVRELYQNALDACRYRRARSQYLDRTGALPNAYEGGIRFTQDVDEDGRRYVECEDNGVGMGEAELRGVFSHAGARFAEQAEFRLERARWEALDPPVRLYPNSRFGIGVLSYFMLAEEIRVTTCRMSPEGVPGPVLRASVCGPEHLFRIVREADRGAPGTKVRLYLREGVVAEGWSCVNVLKRVLGVAEFGTVAGDGTLWATWEAGRLQTRDIEYRFRESPGINASGWSLAWTCEPEGAQVFWCQEGGGLLVDGLVVSPLHPSGVLARTDAGLAGAVVNLRGPDAPERLSVDRQHVVDDAGPAIGALLERAAAVFADVPADFPLSEWFRSVMDGSAALADIVGDAFARQGREITHRGVPVCSPLTGTFPADVSLLLPEQSRGMNSWVVRPEGYAPDHIYVWRVLAHGRRDALSSLAELCPEVLSRRPLRTARASDQWLLVRARESSQGHWPGRRLPRTNIDSHAYGRPARALAAQLMDLGYPHEGEASPHRPLHTPLHRPTAAHDPARHARREPLGTAENERWRRTAETEPLLRLSAPGSSTGLRLLGPGGDVPPGHLAALALALDLPTGEVCRRLSALGLGLRVNSSGIPGRPDHELLRLLSRSANGEYPWLERQEPATPRMIVTHAEALGLPPLVVRDRLGALGFTVPAIFPEDADAGDFPSLPLWKPQDFMPPGPLPYAYLFADGGDPEALRKRIARLRAYGFDLPLEVPARPGPFDAEILSAAGAWRELTSADVIPFHFVLPLARDLNIPPADVVRVLTSYRMRVSRDDLPDGMSFKEAVALADVDARHRSLSRHDGFPLHFLHHTALLRDTTIRRVVAQLRDLGFTVPDPADTLRAALARVPSA</sequence>
<dbReference type="EMBL" id="JAVRET010000060">
    <property type="protein sequence ID" value="MDT0411798.1"/>
    <property type="molecule type" value="Genomic_DNA"/>
</dbReference>
<dbReference type="SUPFAM" id="SSF55874">
    <property type="entry name" value="ATPase domain of HSP90 chaperone/DNA topoisomerase II/histidine kinase"/>
    <property type="match status" value="1"/>
</dbReference>
<feature type="domain" description="wHTH-Hsp90 Na associated" evidence="2">
    <location>
        <begin position="951"/>
        <end position="989"/>
    </location>
</feature>
<keyword evidence="3" id="KW-0547">Nucleotide-binding</keyword>
<dbReference type="PRINTS" id="PR00775">
    <property type="entry name" value="HEATSHOCK90"/>
</dbReference>
<dbReference type="InterPro" id="IPR056506">
    <property type="entry name" value="iHD-CE"/>
</dbReference>
<dbReference type="InterPro" id="IPR036890">
    <property type="entry name" value="HATPase_C_sf"/>
</dbReference>
<proteinExistence type="predicted"/>
<dbReference type="Pfam" id="PF24410">
    <property type="entry name" value="wHTH-HSP90_Na-assoc"/>
    <property type="match status" value="2"/>
</dbReference>
<feature type="domain" description="wHTH-Hsp90 Na associated" evidence="2">
    <location>
        <begin position="1002"/>
        <end position="1055"/>
    </location>
</feature>
<accession>A0ABU2R618</accession>
<name>A0ABU2R618_9ACTN</name>
<dbReference type="Proteomes" id="UP001183610">
    <property type="component" value="Unassembled WGS sequence"/>
</dbReference>
<evidence type="ECO:0000259" key="2">
    <source>
        <dbReference type="Pfam" id="PF24410"/>
    </source>
</evidence>
<evidence type="ECO:0000313" key="3">
    <source>
        <dbReference type="EMBL" id="MDT0411798.1"/>
    </source>
</evidence>
<keyword evidence="3" id="KW-0067">ATP-binding</keyword>
<dbReference type="InterPro" id="IPR020575">
    <property type="entry name" value="Hsp90_N"/>
</dbReference>
<dbReference type="Pfam" id="PF24401">
    <property type="entry name" value="iHD-CE"/>
    <property type="match status" value="1"/>
</dbReference>
<dbReference type="GO" id="GO:0005524">
    <property type="term" value="F:ATP binding"/>
    <property type="evidence" value="ECO:0007669"/>
    <property type="project" value="UniProtKB-KW"/>
</dbReference>
<dbReference type="Gene3D" id="3.30.565.10">
    <property type="entry name" value="Histidine kinase-like ATPase, C-terminal domain"/>
    <property type="match status" value="1"/>
</dbReference>
<keyword evidence="4" id="KW-1185">Reference proteome</keyword>
<comment type="caution">
    <text evidence="3">The sequence shown here is derived from an EMBL/GenBank/DDBJ whole genome shotgun (WGS) entry which is preliminary data.</text>
</comment>
<dbReference type="RefSeq" id="WP_010269240.1">
    <property type="nucleotide sequence ID" value="NZ_JAVRET010000060.1"/>
</dbReference>